<keyword evidence="3" id="KW-1185">Reference proteome</keyword>
<evidence type="ECO:0000256" key="1">
    <source>
        <dbReference type="SAM" id="MobiDB-lite"/>
    </source>
</evidence>
<name>A0A0C3CY58_HEBCY</name>
<proteinExistence type="predicted"/>
<accession>A0A0C3CY58</accession>
<reference evidence="2 3" key="1">
    <citation type="submission" date="2014-04" db="EMBL/GenBank/DDBJ databases">
        <authorList>
            <consortium name="DOE Joint Genome Institute"/>
            <person name="Kuo A."/>
            <person name="Gay G."/>
            <person name="Dore J."/>
            <person name="Kohler A."/>
            <person name="Nagy L.G."/>
            <person name="Floudas D."/>
            <person name="Copeland A."/>
            <person name="Barry K.W."/>
            <person name="Cichocki N."/>
            <person name="Veneault-Fourrey C."/>
            <person name="LaButti K."/>
            <person name="Lindquist E.A."/>
            <person name="Lipzen A."/>
            <person name="Lundell T."/>
            <person name="Morin E."/>
            <person name="Murat C."/>
            <person name="Sun H."/>
            <person name="Tunlid A."/>
            <person name="Henrissat B."/>
            <person name="Grigoriev I.V."/>
            <person name="Hibbett D.S."/>
            <person name="Martin F."/>
            <person name="Nordberg H.P."/>
            <person name="Cantor M.N."/>
            <person name="Hua S.X."/>
        </authorList>
    </citation>
    <scope>NUCLEOTIDE SEQUENCE [LARGE SCALE GENOMIC DNA]</scope>
    <source>
        <strain evidence="3">h7</strain>
    </source>
</reference>
<feature type="region of interest" description="Disordered" evidence="1">
    <location>
        <begin position="167"/>
        <end position="190"/>
    </location>
</feature>
<dbReference type="EMBL" id="KN831768">
    <property type="protein sequence ID" value="KIM49084.1"/>
    <property type="molecule type" value="Genomic_DNA"/>
</dbReference>
<dbReference type="AlphaFoldDB" id="A0A0C3CY58"/>
<feature type="compositionally biased region" description="Polar residues" evidence="1">
    <location>
        <begin position="179"/>
        <end position="188"/>
    </location>
</feature>
<reference evidence="3" key="2">
    <citation type="submission" date="2015-01" db="EMBL/GenBank/DDBJ databases">
        <title>Evolutionary Origins and Diversification of the Mycorrhizal Mutualists.</title>
        <authorList>
            <consortium name="DOE Joint Genome Institute"/>
            <consortium name="Mycorrhizal Genomics Consortium"/>
            <person name="Kohler A."/>
            <person name="Kuo A."/>
            <person name="Nagy L.G."/>
            <person name="Floudas D."/>
            <person name="Copeland A."/>
            <person name="Barry K.W."/>
            <person name="Cichocki N."/>
            <person name="Veneault-Fourrey C."/>
            <person name="LaButti K."/>
            <person name="Lindquist E.A."/>
            <person name="Lipzen A."/>
            <person name="Lundell T."/>
            <person name="Morin E."/>
            <person name="Murat C."/>
            <person name="Riley R."/>
            <person name="Ohm R."/>
            <person name="Sun H."/>
            <person name="Tunlid A."/>
            <person name="Henrissat B."/>
            <person name="Grigoriev I.V."/>
            <person name="Hibbett D.S."/>
            <person name="Martin F."/>
        </authorList>
    </citation>
    <scope>NUCLEOTIDE SEQUENCE [LARGE SCALE GENOMIC DNA]</scope>
    <source>
        <strain evidence="3">h7</strain>
    </source>
</reference>
<dbReference type="OrthoDB" id="6270916at2759"/>
<organism evidence="2 3">
    <name type="scientific">Hebeloma cylindrosporum</name>
    <dbReference type="NCBI Taxonomy" id="76867"/>
    <lineage>
        <taxon>Eukaryota</taxon>
        <taxon>Fungi</taxon>
        <taxon>Dikarya</taxon>
        <taxon>Basidiomycota</taxon>
        <taxon>Agaricomycotina</taxon>
        <taxon>Agaricomycetes</taxon>
        <taxon>Agaricomycetidae</taxon>
        <taxon>Agaricales</taxon>
        <taxon>Agaricineae</taxon>
        <taxon>Hymenogastraceae</taxon>
        <taxon>Hebeloma</taxon>
    </lineage>
</organism>
<dbReference type="HOGENOM" id="CLU_983715_0_0_1"/>
<dbReference type="STRING" id="686832.A0A0C3CY58"/>
<dbReference type="Proteomes" id="UP000053424">
    <property type="component" value="Unassembled WGS sequence"/>
</dbReference>
<evidence type="ECO:0000313" key="2">
    <source>
        <dbReference type="EMBL" id="KIM49084.1"/>
    </source>
</evidence>
<gene>
    <name evidence="2" type="ORF">M413DRAFT_21376</name>
</gene>
<evidence type="ECO:0000313" key="3">
    <source>
        <dbReference type="Proteomes" id="UP000053424"/>
    </source>
</evidence>
<sequence length="283" mass="31594">MTQQFIEDTNKEMIKPSIMFDWSYLEYVTSAVKSSSPHNGDPHHLPSEFLSVNHTIDHSATPDRIAHSYVSAPLSHLRSILGLDFFLRSDQAAKFVLDQLHHLSFIEREDRSAHLFQDLALENDVQCVFPLPLGLDLSTNVETLDSNLAIILREFVAKQRNLPGVRSPQNMVPWPPYPNTRSSPSSTAGNGGDFVNARRSLLSRYALPWLSRLHALDPAFYCQTLFETCSQIAAAGDLKPTAMSGSAVRENNQPSRLCDNLLRSIIKLSQNSVTFSVFDATVP</sequence>
<protein>
    <submittedName>
        <fullName evidence="2">Uncharacterized protein</fullName>
    </submittedName>
</protein>